<dbReference type="EMBL" id="KB467898">
    <property type="protein sequence ID" value="PCH36856.1"/>
    <property type="molecule type" value="Genomic_DNA"/>
</dbReference>
<dbReference type="PANTHER" id="PTHR46430">
    <property type="entry name" value="PROTEIN SKT5-RELATED"/>
    <property type="match status" value="1"/>
</dbReference>
<dbReference type="InterPro" id="IPR011990">
    <property type="entry name" value="TPR-like_helical_dom_sf"/>
</dbReference>
<keyword evidence="4" id="KW-1185">Reference proteome</keyword>
<protein>
    <submittedName>
        <fullName evidence="3">HCP-like protein</fullName>
    </submittedName>
</protein>
<keyword evidence="1" id="KW-0677">Repeat</keyword>
<dbReference type="Proteomes" id="UP000218811">
    <property type="component" value="Unassembled WGS sequence"/>
</dbReference>
<dbReference type="InterPro" id="IPR051726">
    <property type="entry name" value="Chitin_Synth_Reg"/>
</dbReference>
<feature type="compositionally biased region" description="Low complexity" evidence="2">
    <location>
        <begin position="436"/>
        <end position="451"/>
    </location>
</feature>
<dbReference type="SMART" id="SM00671">
    <property type="entry name" value="SEL1"/>
    <property type="match status" value="5"/>
</dbReference>
<accession>A0A2H3J3U5</accession>
<name>A0A2H3J3U5_WOLCO</name>
<dbReference type="PANTHER" id="PTHR46430:SF2">
    <property type="entry name" value="CHITIN SYNTHASE REGULATORY FACTOR 4"/>
    <property type="match status" value="1"/>
</dbReference>
<dbReference type="InterPro" id="IPR006597">
    <property type="entry name" value="Sel1-like"/>
</dbReference>
<dbReference type="AlphaFoldDB" id="A0A2H3J3U5"/>
<dbReference type="OrthoDB" id="272077at2759"/>
<feature type="region of interest" description="Disordered" evidence="2">
    <location>
        <begin position="399"/>
        <end position="489"/>
    </location>
</feature>
<gene>
    <name evidence="3" type="ORF">WOLCODRAFT_140608</name>
</gene>
<evidence type="ECO:0000313" key="4">
    <source>
        <dbReference type="Proteomes" id="UP000218811"/>
    </source>
</evidence>
<sequence length="489" mass="53181">MAGQQPISPRELLNSSATSYLITPLPTIATLTTLLATVQQPTYDPAGQVSWCRDVLSIADKQRGGDPASTDPNAPLPPFNYDPSLQRLIDTALPMLLKLAARRKPMSSFMPGYVSEAMYLCGVYEANGAFPEHIAHNPQGAFSRFESAAKGGYHAAWYRLGSDYERFGDNAHAKECFERGAKHDVPSCIYRVGVAWLLGQLGFPGSIELGLPLLKEAAGLATVDTPEPAYTWALILLNEYTAAPVSPALLEPHLPTGTSPAAEARTYLERAAYLNYAPAQLRLGRAYELAEDPFPFDALHSVQFYELASRQGDPQGDMALSKWFLSGCEDVFDKDEVLAYELAERAAEKGLPAAQFAMGYYAEIGIGCAQDKARAEQWYSMASGGGNADASERLQALSRSRTLTRQEHEQITDSQLVRKRTQARMRSQAGKAGSAPSDGSSEPSGQPQQPAAAPPPRQDRPDYQGPQTFEAMGIHTQKLEAKNSECLVM</sequence>
<dbReference type="OMA" id="HAHAKEC"/>
<dbReference type="SUPFAM" id="SSF81901">
    <property type="entry name" value="HCP-like"/>
    <property type="match status" value="2"/>
</dbReference>
<dbReference type="Pfam" id="PF08238">
    <property type="entry name" value="Sel1"/>
    <property type="match status" value="6"/>
</dbReference>
<organism evidence="3 4">
    <name type="scientific">Wolfiporia cocos (strain MD-104)</name>
    <name type="common">Brown rot fungus</name>
    <dbReference type="NCBI Taxonomy" id="742152"/>
    <lineage>
        <taxon>Eukaryota</taxon>
        <taxon>Fungi</taxon>
        <taxon>Dikarya</taxon>
        <taxon>Basidiomycota</taxon>
        <taxon>Agaricomycotina</taxon>
        <taxon>Agaricomycetes</taxon>
        <taxon>Polyporales</taxon>
        <taxon>Phaeolaceae</taxon>
        <taxon>Wolfiporia</taxon>
    </lineage>
</organism>
<evidence type="ECO:0000256" key="2">
    <source>
        <dbReference type="SAM" id="MobiDB-lite"/>
    </source>
</evidence>
<dbReference type="STRING" id="742152.A0A2H3J3U5"/>
<proteinExistence type="predicted"/>
<reference evidence="3 4" key="1">
    <citation type="journal article" date="2012" name="Science">
        <title>The Paleozoic origin of enzymatic lignin decomposition reconstructed from 31 fungal genomes.</title>
        <authorList>
            <person name="Floudas D."/>
            <person name="Binder M."/>
            <person name="Riley R."/>
            <person name="Barry K."/>
            <person name="Blanchette R.A."/>
            <person name="Henrissat B."/>
            <person name="Martinez A.T."/>
            <person name="Otillar R."/>
            <person name="Spatafora J.W."/>
            <person name="Yadav J.S."/>
            <person name="Aerts A."/>
            <person name="Benoit I."/>
            <person name="Boyd A."/>
            <person name="Carlson A."/>
            <person name="Copeland A."/>
            <person name="Coutinho P.M."/>
            <person name="de Vries R.P."/>
            <person name="Ferreira P."/>
            <person name="Findley K."/>
            <person name="Foster B."/>
            <person name="Gaskell J."/>
            <person name="Glotzer D."/>
            <person name="Gorecki P."/>
            <person name="Heitman J."/>
            <person name="Hesse C."/>
            <person name="Hori C."/>
            <person name="Igarashi K."/>
            <person name="Jurgens J.A."/>
            <person name="Kallen N."/>
            <person name="Kersten P."/>
            <person name="Kohler A."/>
            <person name="Kuees U."/>
            <person name="Kumar T.K.A."/>
            <person name="Kuo A."/>
            <person name="LaButti K."/>
            <person name="Larrondo L.F."/>
            <person name="Lindquist E."/>
            <person name="Ling A."/>
            <person name="Lombard V."/>
            <person name="Lucas S."/>
            <person name="Lundell T."/>
            <person name="Martin R."/>
            <person name="McLaughlin D.J."/>
            <person name="Morgenstern I."/>
            <person name="Morin E."/>
            <person name="Murat C."/>
            <person name="Nagy L.G."/>
            <person name="Nolan M."/>
            <person name="Ohm R.A."/>
            <person name="Patyshakuliyeva A."/>
            <person name="Rokas A."/>
            <person name="Ruiz-Duenas F.J."/>
            <person name="Sabat G."/>
            <person name="Salamov A."/>
            <person name="Samejima M."/>
            <person name="Schmutz J."/>
            <person name="Slot J.C."/>
            <person name="St John F."/>
            <person name="Stenlid J."/>
            <person name="Sun H."/>
            <person name="Sun S."/>
            <person name="Syed K."/>
            <person name="Tsang A."/>
            <person name="Wiebenga A."/>
            <person name="Young D."/>
            <person name="Pisabarro A."/>
            <person name="Eastwood D.C."/>
            <person name="Martin F."/>
            <person name="Cullen D."/>
            <person name="Grigoriev I.V."/>
            <person name="Hibbett D.S."/>
        </authorList>
    </citation>
    <scope>NUCLEOTIDE SEQUENCE [LARGE SCALE GENOMIC DNA]</scope>
    <source>
        <strain evidence="3 4">MD-104</strain>
    </source>
</reference>
<dbReference type="Gene3D" id="1.25.40.10">
    <property type="entry name" value="Tetratricopeptide repeat domain"/>
    <property type="match status" value="2"/>
</dbReference>
<evidence type="ECO:0000313" key="3">
    <source>
        <dbReference type="EMBL" id="PCH36856.1"/>
    </source>
</evidence>
<evidence type="ECO:0000256" key="1">
    <source>
        <dbReference type="ARBA" id="ARBA00022737"/>
    </source>
</evidence>